<dbReference type="Pfam" id="PF10205">
    <property type="entry name" value="KLRAQ"/>
    <property type="match status" value="1"/>
</dbReference>
<evidence type="ECO:0000313" key="4">
    <source>
        <dbReference type="WBParaSite" id="PSU_v2.g12419.t1"/>
    </source>
</evidence>
<protein>
    <submittedName>
        <fullName evidence="4">Protein phosphatase 1 regulatory subunit 21 N-terminal domain-containing protein</fullName>
    </submittedName>
</protein>
<dbReference type="InterPro" id="IPR040024">
    <property type="entry name" value="PPP1R21"/>
</dbReference>
<feature type="coiled-coil region" evidence="1">
    <location>
        <begin position="13"/>
        <end position="96"/>
    </location>
</feature>
<dbReference type="GO" id="GO:0016020">
    <property type="term" value="C:membrane"/>
    <property type="evidence" value="ECO:0007669"/>
    <property type="project" value="TreeGrafter"/>
</dbReference>
<name>A0A914XZN0_9BILA</name>
<dbReference type="GO" id="GO:0005769">
    <property type="term" value="C:early endosome"/>
    <property type="evidence" value="ECO:0007669"/>
    <property type="project" value="TreeGrafter"/>
</dbReference>
<sequence>MTTVSENITDDKYQKLSVEFAKLRNQIPALKDELDEEKKKNKLLKDEIRIYDIDLRKSRSENESLIFRNEQLLRRIEALQANLDSATNGFAEAKAKKKHKEANLRLFGPAQLEAGSTTDMPLHDPKIVLEQELERKLAENAELHSRIYDMEKQHETVVTEFSVIVKKLETEKDAMKKALNEYSKNGYCNDENEDSEIINGSGGIEKNKHEENVTNFISDLLSGLSTSLEAMTKFFEQIDNRSIVYPCDATLESVPEDIHLFGLECGKMAEALLDKLMELMI</sequence>
<feature type="coiled-coil region" evidence="1">
    <location>
        <begin position="126"/>
        <end position="185"/>
    </location>
</feature>
<reference evidence="4" key="1">
    <citation type="submission" date="2022-11" db="UniProtKB">
        <authorList>
            <consortium name="WormBaseParasite"/>
        </authorList>
    </citation>
    <scope>IDENTIFICATION</scope>
</reference>
<keyword evidence="1" id="KW-0175">Coiled coil</keyword>
<feature type="domain" description="Protein phosphatase 1 regulatory subunit 21 N-terminal" evidence="2">
    <location>
        <begin position="14"/>
        <end position="133"/>
    </location>
</feature>
<evidence type="ECO:0000259" key="2">
    <source>
        <dbReference type="SMART" id="SM01254"/>
    </source>
</evidence>
<dbReference type="InterPro" id="IPR019343">
    <property type="entry name" value="PPP1R21_N"/>
</dbReference>
<accession>A0A914XZN0</accession>
<dbReference type="PANTHER" id="PTHR21448:SF0">
    <property type="entry name" value="PROTEIN PHOSPHATASE 1 REGULATORY SUBUNIT 21"/>
    <property type="match status" value="1"/>
</dbReference>
<evidence type="ECO:0000313" key="3">
    <source>
        <dbReference type="Proteomes" id="UP000887577"/>
    </source>
</evidence>
<organism evidence="3 4">
    <name type="scientific">Panagrolaimus superbus</name>
    <dbReference type="NCBI Taxonomy" id="310955"/>
    <lineage>
        <taxon>Eukaryota</taxon>
        <taxon>Metazoa</taxon>
        <taxon>Ecdysozoa</taxon>
        <taxon>Nematoda</taxon>
        <taxon>Chromadorea</taxon>
        <taxon>Rhabditida</taxon>
        <taxon>Tylenchina</taxon>
        <taxon>Panagrolaimomorpha</taxon>
        <taxon>Panagrolaimoidea</taxon>
        <taxon>Panagrolaimidae</taxon>
        <taxon>Panagrolaimus</taxon>
    </lineage>
</organism>
<dbReference type="Proteomes" id="UP000887577">
    <property type="component" value="Unplaced"/>
</dbReference>
<dbReference type="WBParaSite" id="PSU_v2.g12419.t1">
    <property type="protein sequence ID" value="PSU_v2.g12419.t1"/>
    <property type="gene ID" value="PSU_v2.g12419"/>
</dbReference>
<proteinExistence type="predicted"/>
<keyword evidence="3" id="KW-1185">Reference proteome</keyword>
<dbReference type="AlphaFoldDB" id="A0A914XZN0"/>
<dbReference type="PANTHER" id="PTHR21448">
    <property type="entry name" value="SMOOTH MUSCLE MYOSIN HEAVY CHAIN-RELATED"/>
    <property type="match status" value="1"/>
</dbReference>
<dbReference type="SMART" id="SM01254">
    <property type="entry name" value="KLRAQ"/>
    <property type="match status" value="1"/>
</dbReference>
<evidence type="ECO:0000256" key="1">
    <source>
        <dbReference type="SAM" id="Coils"/>
    </source>
</evidence>